<dbReference type="InterPro" id="IPR001089">
    <property type="entry name" value="Chemokine_CXC"/>
</dbReference>
<dbReference type="GO" id="GO:0005615">
    <property type="term" value="C:extracellular space"/>
    <property type="evidence" value="ECO:0007669"/>
    <property type="project" value="UniProtKB-UniRule"/>
</dbReference>
<accession>A0A8C5P3X6</accession>
<comment type="subcellular location">
    <subcellularLocation>
        <location evidence="1 10">Secreted</location>
    </subcellularLocation>
</comment>
<dbReference type="PROSITE" id="PS00471">
    <property type="entry name" value="SMALL_CYTOKINES_CXC"/>
    <property type="match status" value="1"/>
</dbReference>
<proteinExistence type="inferred from homology"/>
<reference evidence="13" key="2">
    <citation type="submission" date="2025-09" db="UniProtKB">
        <authorList>
            <consortium name="Ensembl"/>
        </authorList>
    </citation>
    <scope>IDENTIFICATION</scope>
</reference>
<reference evidence="13" key="1">
    <citation type="submission" date="2025-08" db="UniProtKB">
        <authorList>
            <consortium name="Ensembl"/>
        </authorList>
    </citation>
    <scope>IDENTIFICATION</scope>
</reference>
<dbReference type="SUPFAM" id="SSF54117">
    <property type="entry name" value="Interleukin 8-like chemokines"/>
    <property type="match status" value="1"/>
</dbReference>
<dbReference type="GO" id="GO:0042832">
    <property type="term" value="P:defense response to protozoan"/>
    <property type="evidence" value="ECO:0007669"/>
    <property type="project" value="Ensembl"/>
</dbReference>
<dbReference type="GeneTree" id="ENSGT00940000163368"/>
<keyword evidence="10" id="KW-0732">Signal</keyword>
<dbReference type="PANTHER" id="PTHR12015">
    <property type="entry name" value="SMALL INDUCIBLE CYTOKINE A"/>
    <property type="match status" value="1"/>
</dbReference>
<feature type="domain" description="Chemokine interleukin-8-like" evidence="12">
    <location>
        <begin position="38"/>
        <end position="98"/>
    </location>
</feature>
<dbReference type="PANTHER" id="PTHR12015:SF211">
    <property type="entry name" value="PLATELET FACTOR 4"/>
    <property type="match status" value="1"/>
</dbReference>
<dbReference type="GO" id="GO:0008201">
    <property type="term" value="F:heparin binding"/>
    <property type="evidence" value="ECO:0007669"/>
    <property type="project" value="UniProtKB-KW"/>
</dbReference>
<gene>
    <name evidence="13" type="primary">LOC101610648</name>
</gene>
<protein>
    <recommendedName>
        <fullName evidence="10 11">Multifunctional fusion protein</fullName>
    </recommendedName>
    <domain>
        <recommendedName>
            <fullName evidence="11">Platelet factor 4</fullName>
            <shortName evidence="11">PF-4</shortName>
        </recommendedName>
        <alternativeName>
            <fullName evidence="11">C-X-C motif chemokine 4</fullName>
        </alternativeName>
    </domain>
    <domain>
        <recommendedName>
            <fullName evidence="10">C-X-C motif chemokine</fullName>
        </recommendedName>
    </domain>
</protein>
<dbReference type="GO" id="GO:0008009">
    <property type="term" value="F:chemokine activity"/>
    <property type="evidence" value="ECO:0007669"/>
    <property type="project" value="InterPro"/>
</dbReference>
<dbReference type="AlphaFoldDB" id="A0A8C5P3X6"/>
<sequence>MSLLASRGPQLRMLLLGLLLLPAVVAFATAGPEEEDGELLCMCVKTTSRVHPKHITSLEVIKAGRHCSTPQLIATLKNGRKICLDRQAFLYKRIIKKLLES</sequence>
<dbReference type="FunFam" id="2.40.50.40:FF:000004">
    <property type="entry name" value="C-X-C motif chemokine"/>
    <property type="match status" value="1"/>
</dbReference>
<comment type="similarity">
    <text evidence="2 10">Belongs to the intercrine alpha (chemokine CxC) family.</text>
</comment>
<dbReference type="Proteomes" id="UP000694385">
    <property type="component" value="Unassembled WGS sequence"/>
</dbReference>
<dbReference type="InterPro" id="IPR036048">
    <property type="entry name" value="Interleukin_8-like_sf"/>
</dbReference>
<comment type="subunit">
    <text evidence="9 11">Homotetramer. Interacts with TNFAIP6 (via Link domain). Interacts with CCR1. Interacts with CXCR3. Interacts with THBD; this interaction enhances generation of activated protein C.</text>
</comment>
<dbReference type="Pfam" id="PF00048">
    <property type="entry name" value="IL8"/>
    <property type="match status" value="1"/>
</dbReference>
<dbReference type="PRINTS" id="PR00437">
    <property type="entry name" value="SMALLCYTKCXC"/>
</dbReference>
<evidence type="ECO:0000313" key="14">
    <source>
        <dbReference type="Proteomes" id="UP000694385"/>
    </source>
</evidence>
<keyword evidence="6" id="KW-0597">Phosphoprotein</keyword>
<dbReference type="InterPro" id="IPR033899">
    <property type="entry name" value="CXC_Chemokine_domain"/>
</dbReference>
<dbReference type="Ensembl" id="ENSJJAT00000027741.1">
    <property type="protein sequence ID" value="ENSJJAP00000021191.1"/>
    <property type="gene ID" value="ENSJJAG00000021632.1"/>
</dbReference>
<evidence type="ECO:0000256" key="4">
    <source>
        <dbReference type="ARBA" id="ARBA00022514"/>
    </source>
</evidence>
<dbReference type="SMART" id="SM00199">
    <property type="entry name" value="SCY"/>
    <property type="match status" value="1"/>
</dbReference>
<dbReference type="InterPro" id="IPR018048">
    <property type="entry name" value="Chemokine_CXC_CS"/>
</dbReference>
<evidence type="ECO:0000256" key="9">
    <source>
        <dbReference type="ARBA" id="ARBA00046854"/>
    </source>
</evidence>
<evidence type="ECO:0000256" key="6">
    <source>
        <dbReference type="ARBA" id="ARBA00022553"/>
    </source>
</evidence>
<dbReference type="OMA" id="CAVPQLI"/>
<dbReference type="InterPro" id="IPR039809">
    <property type="entry name" value="Chemokine_b/g/d"/>
</dbReference>
<keyword evidence="14" id="KW-1185">Reference proteome</keyword>
<evidence type="ECO:0000256" key="7">
    <source>
        <dbReference type="ARBA" id="ARBA00022674"/>
    </source>
</evidence>
<dbReference type="GO" id="GO:0061844">
    <property type="term" value="P:antimicrobial humoral immune response mediated by antimicrobial peptide"/>
    <property type="evidence" value="ECO:0007669"/>
    <property type="project" value="Ensembl"/>
</dbReference>
<evidence type="ECO:0000256" key="8">
    <source>
        <dbReference type="ARBA" id="ARBA00023157"/>
    </source>
</evidence>
<dbReference type="Gene3D" id="2.40.50.40">
    <property type="match status" value="1"/>
</dbReference>
<feature type="signal peptide" evidence="10">
    <location>
        <begin position="1"/>
        <end position="26"/>
    </location>
</feature>
<feature type="chain" id="PRO_5034942428" description="Multifunctional fusion protein" evidence="10">
    <location>
        <begin position="27"/>
        <end position="101"/>
    </location>
</feature>
<name>A0A8C5P3X6_JACJA</name>
<evidence type="ECO:0000256" key="5">
    <source>
        <dbReference type="ARBA" id="ARBA00022525"/>
    </source>
</evidence>
<dbReference type="InterPro" id="IPR001811">
    <property type="entry name" value="Chemokine_IL8-like_dom"/>
</dbReference>
<evidence type="ECO:0000256" key="11">
    <source>
        <dbReference type="RuleBase" id="RU364007"/>
    </source>
</evidence>
<keyword evidence="8 11" id="KW-1015">Disulfide bond</keyword>
<dbReference type="CDD" id="cd00273">
    <property type="entry name" value="Chemokine_CXC"/>
    <property type="match status" value="1"/>
</dbReference>
<evidence type="ECO:0000256" key="1">
    <source>
        <dbReference type="ARBA" id="ARBA00004613"/>
    </source>
</evidence>
<organism evidence="13 14">
    <name type="scientific">Jaculus jaculus</name>
    <name type="common">Lesser Egyptian jerboa</name>
    <dbReference type="NCBI Taxonomy" id="51337"/>
    <lineage>
        <taxon>Eukaryota</taxon>
        <taxon>Metazoa</taxon>
        <taxon>Chordata</taxon>
        <taxon>Craniata</taxon>
        <taxon>Vertebrata</taxon>
        <taxon>Euteleostomi</taxon>
        <taxon>Mammalia</taxon>
        <taxon>Eutheria</taxon>
        <taxon>Euarchontoglires</taxon>
        <taxon>Glires</taxon>
        <taxon>Rodentia</taxon>
        <taxon>Myomorpha</taxon>
        <taxon>Dipodoidea</taxon>
        <taxon>Dipodidae</taxon>
        <taxon>Dipodinae</taxon>
        <taxon>Jaculus</taxon>
    </lineage>
</organism>
<evidence type="ECO:0000256" key="3">
    <source>
        <dbReference type="ARBA" id="ARBA00022500"/>
    </source>
</evidence>
<evidence type="ECO:0000256" key="2">
    <source>
        <dbReference type="ARBA" id="ARBA00010665"/>
    </source>
</evidence>
<keyword evidence="5 10" id="KW-0964">Secreted</keyword>
<evidence type="ECO:0000313" key="13">
    <source>
        <dbReference type="Ensembl" id="ENSJJAP00000021191.1"/>
    </source>
</evidence>
<keyword evidence="7" id="KW-0358">Heparin-binding</keyword>
<evidence type="ECO:0000259" key="12">
    <source>
        <dbReference type="SMART" id="SM00199"/>
    </source>
</evidence>
<dbReference type="PRINTS" id="PR00436">
    <property type="entry name" value="INTERLEUKIN8"/>
</dbReference>
<keyword evidence="3 10" id="KW-0145">Chemotaxis</keyword>
<keyword evidence="4 10" id="KW-0202">Cytokine</keyword>
<evidence type="ECO:0000256" key="10">
    <source>
        <dbReference type="RuleBase" id="RU361149"/>
    </source>
</evidence>